<sequence length="320" mass="34949">MRTRKNKLSLLLLLLASAGLIIAQDDEGTTLLLDDKHRAIKVNPQQSRIVNGEEATPNSWPWQILLLSYSNQAGSNASNYSCGGILINSEWVMTAAHCIYANYSEFVYLAKHNYTSPKDGQICLQSKKIYVHPTWNGNTSDGFDIALIQLNESVQLTNKIQPASLPYPGQILANDAECYATGWGKSIFSGPASNTLQQVRLPVVNYTTCSSTGWWGAKVKPSMICAGDSLHAVCEGDSGGPLNCNTSGGWVVHGISSFVSRESCNMTNKPSVFTRVSEYSTWISSITRMQFSTTNAYSSTPKMLVSAQLLMLLLLAQVFV</sequence>
<dbReference type="GO" id="GO:0006508">
    <property type="term" value="P:proteolysis"/>
    <property type="evidence" value="ECO:0007669"/>
    <property type="project" value="UniProtKB-KW"/>
</dbReference>
<dbReference type="RefSeq" id="XP_032837187.1">
    <property type="nucleotide sequence ID" value="XM_032981296.1"/>
</dbReference>
<feature type="signal peptide" evidence="7">
    <location>
        <begin position="1"/>
        <end position="23"/>
    </location>
</feature>
<dbReference type="InterPro" id="IPR043504">
    <property type="entry name" value="Peptidase_S1_PA_chymotrypsin"/>
</dbReference>
<dbReference type="Pfam" id="PF00089">
    <property type="entry name" value="Trypsin"/>
    <property type="match status" value="1"/>
</dbReference>
<reference evidence="10" key="1">
    <citation type="submission" date="2025-08" db="UniProtKB">
        <authorList>
            <consortium name="RefSeq"/>
        </authorList>
    </citation>
    <scope>IDENTIFICATION</scope>
    <source>
        <tissue evidence="10">Sperm</tissue>
    </source>
</reference>
<dbReference type="InterPro" id="IPR033116">
    <property type="entry name" value="TRYPSIN_SER"/>
</dbReference>
<dbReference type="InterPro" id="IPR001314">
    <property type="entry name" value="Peptidase_S1A"/>
</dbReference>
<dbReference type="InterPro" id="IPR050850">
    <property type="entry name" value="Peptidase_S1_Elastase_sf"/>
</dbReference>
<evidence type="ECO:0000256" key="4">
    <source>
        <dbReference type="ARBA" id="ARBA00022825"/>
    </source>
</evidence>
<name>A0AAJ7XK71_PETMA</name>
<keyword evidence="1 6" id="KW-0645">Protease</keyword>
<dbReference type="SUPFAM" id="SSF50494">
    <property type="entry name" value="Trypsin-like serine proteases"/>
    <property type="match status" value="1"/>
</dbReference>
<dbReference type="GO" id="GO:0005615">
    <property type="term" value="C:extracellular space"/>
    <property type="evidence" value="ECO:0007669"/>
    <property type="project" value="TreeGrafter"/>
</dbReference>
<dbReference type="SMART" id="SM00020">
    <property type="entry name" value="Tryp_SPc"/>
    <property type="match status" value="1"/>
</dbReference>
<dbReference type="Gene3D" id="2.40.10.10">
    <property type="entry name" value="Trypsin-like serine proteases"/>
    <property type="match status" value="2"/>
</dbReference>
<evidence type="ECO:0000256" key="3">
    <source>
        <dbReference type="ARBA" id="ARBA00022801"/>
    </source>
</evidence>
<evidence type="ECO:0000256" key="7">
    <source>
        <dbReference type="SAM" id="SignalP"/>
    </source>
</evidence>
<feature type="chain" id="PRO_5042506569" evidence="7">
    <location>
        <begin position="24"/>
        <end position="320"/>
    </location>
</feature>
<keyword evidence="4 6" id="KW-0720">Serine protease</keyword>
<dbReference type="PROSITE" id="PS00134">
    <property type="entry name" value="TRYPSIN_HIS"/>
    <property type="match status" value="1"/>
</dbReference>
<proteinExistence type="predicted"/>
<evidence type="ECO:0000313" key="10">
    <source>
        <dbReference type="RefSeq" id="XP_032837187.1"/>
    </source>
</evidence>
<dbReference type="CDD" id="cd00190">
    <property type="entry name" value="Tryp_SPc"/>
    <property type="match status" value="1"/>
</dbReference>
<evidence type="ECO:0000313" key="9">
    <source>
        <dbReference type="Proteomes" id="UP001318040"/>
    </source>
</evidence>
<evidence type="ECO:0000256" key="6">
    <source>
        <dbReference type="RuleBase" id="RU363034"/>
    </source>
</evidence>
<dbReference type="AlphaFoldDB" id="A0AAJ7XK71"/>
<gene>
    <name evidence="10" type="primary">LOC116958580</name>
</gene>
<dbReference type="Proteomes" id="UP001318040">
    <property type="component" value="Chromosome 80"/>
</dbReference>
<protein>
    <submittedName>
        <fullName evidence="10">Elastase-1-like</fullName>
    </submittedName>
</protein>
<dbReference type="InterPro" id="IPR018114">
    <property type="entry name" value="TRYPSIN_HIS"/>
</dbReference>
<dbReference type="PROSITE" id="PS50240">
    <property type="entry name" value="TRYPSIN_DOM"/>
    <property type="match status" value="1"/>
</dbReference>
<dbReference type="GO" id="GO:0004252">
    <property type="term" value="F:serine-type endopeptidase activity"/>
    <property type="evidence" value="ECO:0007669"/>
    <property type="project" value="InterPro"/>
</dbReference>
<dbReference type="FunFam" id="2.40.10.10:FF:000120">
    <property type="entry name" value="Putative serine protease"/>
    <property type="match status" value="1"/>
</dbReference>
<keyword evidence="2 7" id="KW-0732">Signal</keyword>
<accession>A0AAJ7XK71</accession>
<dbReference type="PRINTS" id="PR00722">
    <property type="entry name" value="CHYMOTRYPSIN"/>
</dbReference>
<dbReference type="PANTHER" id="PTHR24257:SF17">
    <property type="match status" value="1"/>
</dbReference>
<organism evidence="9 10">
    <name type="scientific">Petromyzon marinus</name>
    <name type="common">Sea lamprey</name>
    <dbReference type="NCBI Taxonomy" id="7757"/>
    <lineage>
        <taxon>Eukaryota</taxon>
        <taxon>Metazoa</taxon>
        <taxon>Chordata</taxon>
        <taxon>Craniata</taxon>
        <taxon>Vertebrata</taxon>
        <taxon>Cyclostomata</taxon>
        <taxon>Hyperoartia</taxon>
        <taxon>Petromyzontiformes</taxon>
        <taxon>Petromyzontidae</taxon>
        <taxon>Petromyzon</taxon>
    </lineage>
</organism>
<evidence type="ECO:0000256" key="5">
    <source>
        <dbReference type="ARBA" id="ARBA00023157"/>
    </source>
</evidence>
<feature type="domain" description="Peptidase S1" evidence="8">
    <location>
        <begin position="49"/>
        <end position="288"/>
    </location>
</feature>
<dbReference type="InterPro" id="IPR001254">
    <property type="entry name" value="Trypsin_dom"/>
</dbReference>
<keyword evidence="9" id="KW-1185">Reference proteome</keyword>
<evidence type="ECO:0000256" key="2">
    <source>
        <dbReference type="ARBA" id="ARBA00022729"/>
    </source>
</evidence>
<keyword evidence="3 6" id="KW-0378">Hydrolase</keyword>
<evidence type="ECO:0000259" key="8">
    <source>
        <dbReference type="PROSITE" id="PS50240"/>
    </source>
</evidence>
<dbReference type="PANTHER" id="PTHR24257">
    <property type="entry name" value="CHYMOTRYPSIN-LIKE ELASTASE FAMILY MEMBER"/>
    <property type="match status" value="1"/>
</dbReference>
<dbReference type="InterPro" id="IPR009003">
    <property type="entry name" value="Peptidase_S1_PA"/>
</dbReference>
<evidence type="ECO:0000256" key="1">
    <source>
        <dbReference type="ARBA" id="ARBA00022670"/>
    </source>
</evidence>
<dbReference type="PROSITE" id="PS00135">
    <property type="entry name" value="TRYPSIN_SER"/>
    <property type="match status" value="1"/>
</dbReference>
<keyword evidence="5" id="KW-1015">Disulfide bond</keyword>
<dbReference type="KEGG" id="pmrn:116958580"/>